<keyword evidence="6" id="KW-0464">Manganese</keyword>
<dbReference type="InterPro" id="IPR004843">
    <property type="entry name" value="Calcineurin-like_PHP"/>
</dbReference>
<evidence type="ECO:0000259" key="8">
    <source>
        <dbReference type="Pfam" id="PF00149"/>
    </source>
</evidence>
<gene>
    <name evidence="9" type="ORF">BSZ37_08900</name>
</gene>
<keyword evidence="10" id="KW-1185">Reference proteome</keyword>
<dbReference type="Pfam" id="PF00149">
    <property type="entry name" value="Metallophos"/>
    <property type="match status" value="1"/>
</dbReference>
<sequence length="286" mass="32054">MPRTPWPLALRPLLLFLSDLHLGRGTRDATRAAERDAVALLRRHEREIVDEGGTLVLLGDVYDQYIEYRHLIPKAAPRLVGLLAEWCDRDAEVVYVVGNRDPWHLDFFERDVGVTLVRDAWEPRRDGRALYIAHGDVHDASDRLSPRLKPLLRAPLMARLYRMGLPGDAGYALARRVARTFGTDGAPAPATDMRLADAARRTLERTSADLVAFGHSHQEALTEMPHGTYLNPGYWFGRRTFARLDAYGPALFRWRDGAAEPLASRLGDTPEADRPASPRPEAAPTL</sequence>
<feature type="region of interest" description="Disordered" evidence="7">
    <location>
        <begin position="263"/>
        <end position="286"/>
    </location>
</feature>
<dbReference type="GO" id="GO:0008758">
    <property type="term" value="F:UDP-2,3-diacylglucosamine hydrolase activity"/>
    <property type="evidence" value="ECO:0007669"/>
    <property type="project" value="TreeGrafter"/>
</dbReference>
<dbReference type="GO" id="GO:0046872">
    <property type="term" value="F:metal ion binding"/>
    <property type="evidence" value="ECO:0007669"/>
    <property type="project" value="UniProtKB-KW"/>
</dbReference>
<dbReference type="GO" id="GO:0009245">
    <property type="term" value="P:lipid A biosynthetic process"/>
    <property type="evidence" value="ECO:0007669"/>
    <property type="project" value="TreeGrafter"/>
</dbReference>
<dbReference type="InterPro" id="IPR029052">
    <property type="entry name" value="Metallo-depent_PP-like"/>
</dbReference>
<protein>
    <recommendedName>
        <fullName evidence="8">Calcineurin-like phosphoesterase domain-containing protein</fullName>
    </recommendedName>
</protein>
<keyword evidence="4" id="KW-0378">Hydrolase</keyword>
<dbReference type="GO" id="GO:0016020">
    <property type="term" value="C:membrane"/>
    <property type="evidence" value="ECO:0007669"/>
    <property type="project" value="GOC"/>
</dbReference>
<evidence type="ECO:0000313" key="10">
    <source>
        <dbReference type="Proteomes" id="UP000216339"/>
    </source>
</evidence>
<evidence type="ECO:0000256" key="1">
    <source>
        <dbReference type="ARBA" id="ARBA00022475"/>
    </source>
</evidence>
<dbReference type="SUPFAM" id="SSF56300">
    <property type="entry name" value="Metallo-dependent phosphatases"/>
    <property type="match status" value="1"/>
</dbReference>
<evidence type="ECO:0000313" key="9">
    <source>
        <dbReference type="EMBL" id="PAP76550.1"/>
    </source>
</evidence>
<dbReference type="AlphaFoldDB" id="A0A271IZI6"/>
<keyword evidence="2" id="KW-0997">Cell inner membrane</keyword>
<evidence type="ECO:0000256" key="5">
    <source>
        <dbReference type="ARBA" id="ARBA00023136"/>
    </source>
</evidence>
<dbReference type="RefSeq" id="WP_179299542.1">
    <property type="nucleotide sequence ID" value="NZ_MQWD01000001.1"/>
</dbReference>
<evidence type="ECO:0000256" key="2">
    <source>
        <dbReference type="ARBA" id="ARBA00022519"/>
    </source>
</evidence>
<evidence type="ECO:0000256" key="6">
    <source>
        <dbReference type="ARBA" id="ARBA00023211"/>
    </source>
</evidence>
<dbReference type="PANTHER" id="PTHR34990">
    <property type="entry name" value="UDP-2,3-DIACYLGLUCOSAMINE HYDROLASE-RELATED"/>
    <property type="match status" value="1"/>
</dbReference>
<comment type="caution">
    <text evidence="9">The sequence shown here is derived from an EMBL/GenBank/DDBJ whole genome shotgun (WGS) entry which is preliminary data.</text>
</comment>
<keyword evidence="5" id="KW-0472">Membrane</keyword>
<accession>A0A271IZI6</accession>
<reference evidence="9 10" key="1">
    <citation type="submission" date="2016-11" db="EMBL/GenBank/DDBJ databases">
        <title>Study of marine rhodopsin-containing bacteria.</title>
        <authorList>
            <person name="Yoshizawa S."/>
            <person name="Kumagai Y."/>
            <person name="Kogure K."/>
        </authorList>
    </citation>
    <scope>NUCLEOTIDE SEQUENCE [LARGE SCALE GENOMIC DNA]</scope>
    <source>
        <strain evidence="9 10">SAORIC-28</strain>
    </source>
</reference>
<dbReference type="Gene3D" id="3.60.21.10">
    <property type="match status" value="1"/>
</dbReference>
<dbReference type="Proteomes" id="UP000216339">
    <property type="component" value="Unassembled WGS sequence"/>
</dbReference>
<organism evidence="9 10">
    <name type="scientific">Rubrivirga marina</name>
    <dbReference type="NCBI Taxonomy" id="1196024"/>
    <lineage>
        <taxon>Bacteria</taxon>
        <taxon>Pseudomonadati</taxon>
        <taxon>Rhodothermota</taxon>
        <taxon>Rhodothermia</taxon>
        <taxon>Rhodothermales</taxon>
        <taxon>Rubricoccaceae</taxon>
        <taxon>Rubrivirga</taxon>
    </lineage>
</organism>
<evidence type="ECO:0000256" key="4">
    <source>
        <dbReference type="ARBA" id="ARBA00022801"/>
    </source>
</evidence>
<evidence type="ECO:0000256" key="3">
    <source>
        <dbReference type="ARBA" id="ARBA00022723"/>
    </source>
</evidence>
<name>A0A271IZI6_9BACT</name>
<proteinExistence type="predicted"/>
<keyword evidence="3" id="KW-0479">Metal-binding</keyword>
<feature type="domain" description="Calcineurin-like phosphoesterase" evidence="8">
    <location>
        <begin position="14"/>
        <end position="218"/>
    </location>
</feature>
<dbReference type="InterPro" id="IPR043461">
    <property type="entry name" value="LpxH-like"/>
</dbReference>
<dbReference type="PANTHER" id="PTHR34990:SF1">
    <property type="entry name" value="UDP-2,3-DIACYLGLUCOSAMINE HYDROLASE"/>
    <property type="match status" value="1"/>
</dbReference>
<dbReference type="EMBL" id="MQWD01000001">
    <property type="protein sequence ID" value="PAP76550.1"/>
    <property type="molecule type" value="Genomic_DNA"/>
</dbReference>
<keyword evidence="1" id="KW-1003">Cell membrane</keyword>
<evidence type="ECO:0000256" key="7">
    <source>
        <dbReference type="SAM" id="MobiDB-lite"/>
    </source>
</evidence>
<dbReference type="CDD" id="cd07398">
    <property type="entry name" value="MPP_YbbF-LpxH"/>
    <property type="match status" value="1"/>
</dbReference>